<reference evidence="6" key="1">
    <citation type="journal article" date="2018" name="Genome Biol.">
        <title>SKESA: strategic k-mer extension for scrupulous assemblies.</title>
        <authorList>
            <person name="Souvorov A."/>
            <person name="Agarwala R."/>
            <person name="Lipman D.J."/>
        </authorList>
    </citation>
    <scope>NUCLEOTIDE SEQUENCE</scope>
    <source>
        <strain evidence="6">ST-87-5</strain>
    </source>
</reference>
<dbReference type="GO" id="GO:0005886">
    <property type="term" value="C:plasma membrane"/>
    <property type="evidence" value="ECO:0007669"/>
    <property type="project" value="UniProtKB-SubCell"/>
</dbReference>
<comment type="caution">
    <text evidence="6">The sequence shown here is derived from an EMBL/GenBank/DDBJ whole genome shotgun (WGS) entry which is preliminary data.</text>
</comment>
<keyword evidence="4" id="KW-1133">Transmembrane helix</keyword>
<sequence>MRRLKNILRLGRKELWSLARDPMMLLLIIYVFTASIYTSATAMPETLHNAPIAIVDEDQSPLSSRIVSAFYPPHFIHPGMITLSEMDSGMDSGEYTFTLNIPPNFQRDVLAGRQPDLQLNI</sequence>
<protein>
    <submittedName>
        <fullName evidence="6">ABC transporter permease</fullName>
    </submittedName>
</protein>
<reference evidence="6" key="2">
    <citation type="submission" date="2021-03" db="EMBL/GenBank/DDBJ databases">
        <authorList>
            <consortium name="NCBI Pathogen Detection Project"/>
        </authorList>
    </citation>
    <scope>NUCLEOTIDE SEQUENCE</scope>
    <source>
        <strain evidence="6">ST-87-5</strain>
    </source>
</reference>
<dbReference type="EMBL" id="DADRWU010000042">
    <property type="protein sequence ID" value="HBA4248556.1"/>
    <property type="molecule type" value="Genomic_DNA"/>
</dbReference>
<gene>
    <name evidence="6" type="ORF">J5U05_003759</name>
</gene>
<keyword evidence="3" id="KW-0812">Transmembrane</keyword>
<dbReference type="Proteomes" id="UP000871786">
    <property type="component" value="Unassembled WGS sequence"/>
</dbReference>
<feature type="non-terminal residue" evidence="6">
    <location>
        <position position="121"/>
    </location>
</feature>
<dbReference type="AlphaFoldDB" id="A0A8H9SLP5"/>
<proteinExistence type="predicted"/>
<accession>A0A8H9SLP5</accession>
<organism evidence="6">
    <name type="scientific">Escherichia coli</name>
    <dbReference type="NCBI Taxonomy" id="562"/>
    <lineage>
        <taxon>Bacteria</taxon>
        <taxon>Pseudomonadati</taxon>
        <taxon>Pseudomonadota</taxon>
        <taxon>Gammaproteobacteria</taxon>
        <taxon>Enterobacterales</taxon>
        <taxon>Enterobacteriaceae</taxon>
        <taxon>Escherichia</taxon>
    </lineage>
</organism>
<dbReference type="PANTHER" id="PTHR30294">
    <property type="entry name" value="MEMBRANE COMPONENT OF ABC TRANSPORTER YHHJ-RELATED"/>
    <property type="match status" value="1"/>
</dbReference>
<name>A0A8H9SLP5_ECOLX</name>
<comment type="subcellular location">
    <subcellularLocation>
        <location evidence="1">Cell membrane</location>
        <topology evidence="1">Multi-pass membrane protein</topology>
    </subcellularLocation>
</comment>
<evidence type="ECO:0000256" key="1">
    <source>
        <dbReference type="ARBA" id="ARBA00004651"/>
    </source>
</evidence>
<evidence type="ECO:0000313" key="6">
    <source>
        <dbReference type="EMBL" id="HBA4248556.1"/>
    </source>
</evidence>
<evidence type="ECO:0000256" key="5">
    <source>
        <dbReference type="ARBA" id="ARBA00023136"/>
    </source>
</evidence>
<keyword evidence="5" id="KW-0472">Membrane</keyword>
<dbReference type="Gene3D" id="3.40.1710.10">
    <property type="entry name" value="abc type-2 transporter like domain"/>
    <property type="match status" value="1"/>
</dbReference>
<evidence type="ECO:0000256" key="4">
    <source>
        <dbReference type="ARBA" id="ARBA00022989"/>
    </source>
</evidence>
<evidence type="ECO:0000256" key="2">
    <source>
        <dbReference type="ARBA" id="ARBA00022475"/>
    </source>
</evidence>
<dbReference type="PANTHER" id="PTHR30294:SF47">
    <property type="entry name" value="INNER MEMBRANE TRANSPORT PERMEASE YHHJ"/>
    <property type="match status" value="1"/>
</dbReference>
<dbReference type="InterPro" id="IPR051449">
    <property type="entry name" value="ABC-2_transporter_component"/>
</dbReference>
<evidence type="ECO:0000256" key="3">
    <source>
        <dbReference type="ARBA" id="ARBA00022692"/>
    </source>
</evidence>
<keyword evidence="2" id="KW-1003">Cell membrane</keyword>